<organism evidence="1 2">
    <name type="scientific">Daucus carota subsp. sativus</name>
    <name type="common">Carrot</name>
    <dbReference type="NCBI Taxonomy" id="79200"/>
    <lineage>
        <taxon>Eukaryota</taxon>
        <taxon>Viridiplantae</taxon>
        <taxon>Streptophyta</taxon>
        <taxon>Embryophyta</taxon>
        <taxon>Tracheophyta</taxon>
        <taxon>Spermatophyta</taxon>
        <taxon>Magnoliopsida</taxon>
        <taxon>eudicotyledons</taxon>
        <taxon>Gunneridae</taxon>
        <taxon>Pentapetalae</taxon>
        <taxon>asterids</taxon>
        <taxon>campanulids</taxon>
        <taxon>Apiales</taxon>
        <taxon>Apiaceae</taxon>
        <taxon>Apioideae</taxon>
        <taxon>Scandiceae</taxon>
        <taxon>Daucinae</taxon>
        <taxon>Daucus</taxon>
        <taxon>Daucus sect. Daucus</taxon>
    </lineage>
</organism>
<dbReference type="EMBL" id="CP093346">
    <property type="protein sequence ID" value="WOG97439.1"/>
    <property type="molecule type" value="Genomic_DNA"/>
</dbReference>
<keyword evidence="2" id="KW-1185">Reference proteome</keyword>
<evidence type="ECO:0000313" key="1">
    <source>
        <dbReference type="EMBL" id="WOG97439.1"/>
    </source>
</evidence>
<protein>
    <submittedName>
        <fullName evidence="1">Uncharacterized protein</fullName>
    </submittedName>
</protein>
<dbReference type="AlphaFoldDB" id="A0A165XSM3"/>
<evidence type="ECO:0000313" key="2">
    <source>
        <dbReference type="Proteomes" id="UP000077755"/>
    </source>
</evidence>
<name>A0A165XSM3_DAUCS</name>
<gene>
    <name evidence="1" type="ORF">DCAR_0416779</name>
</gene>
<reference evidence="1" key="1">
    <citation type="journal article" date="2016" name="Nat. Genet.">
        <title>A high-quality carrot genome assembly provides new insights into carotenoid accumulation and asterid genome evolution.</title>
        <authorList>
            <person name="Iorizzo M."/>
            <person name="Ellison S."/>
            <person name="Senalik D."/>
            <person name="Zeng P."/>
            <person name="Satapoomin P."/>
            <person name="Huang J."/>
            <person name="Bowman M."/>
            <person name="Iovene M."/>
            <person name="Sanseverino W."/>
            <person name="Cavagnaro P."/>
            <person name="Yildiz M."/>
            <person name="Macko-Podgorni A."/>
            <person name="Moranska E."/>
            <person name="Grzebelus E."/>
            <person name="Grzebelus D."/>
            <person name="Ashrafi H."/>
            <person name="Zheng Z."/>
            <person name="Cheng S."/>
            <person name="Spooner D."/>
            <person name="Van Deynze A."/>
            <person name="Simon P."/>
        </authorList>
    </citation>
    <scope>NUCLEOTIDE SEQUENCE</scope>
    <source>
        <tissue evidence="1">Leaf</tissue>
    </source>
</reference>
<proteinExistence type="predicted"/>
<accession>A0A165XSM3</accession>
<dbReference type="Gramene" id="KZM98477">
    <property type="protein sequence ID" value="KZM98477"/>
    <property type="gene ID" value="DCAR_014161"/>
</dbReference>
<dbReference type="Proteomes" id="UP000077755">
    <property type="component" value="Chromosome 4"/>
</dbReference>
<reference evidence="1" key="2">
    <citation type="submission" date="2022-03" db="EMBL/GenBank/DDBJ databases">
        <title>Draft title - Genomic analysis of global carrot germplasm unveils the trajectory of domestication and the origin of high carotenoid orange carrot.</title>
        <authorList>
            <person name="Iorizzo M."/>
            <person name="Ellison S."/>
            <person name="Senalik D."/>
            <person name="Macko-Podgorni A."/>
            <person name="Grzebelus D."/>
            <person name="Bostan H."/>
            <person name="Rolling W."/>
            <person name="Curaba J."/>
            <person name="Simon P."/>
        </authorList>
    </citation>
    <scope>NUCLEOTIDE SEQUENCE</scope>
    <source>
        <tissue evidence="1">Leaf</tissue>
    </source>
</reference>
<sequence>MSRRDAEDEHQQVTGQFARGSQMYRITGVWEYLYRAPNSKIILKCETSILYSNVVDHLQEGGVRQHLVPTEQWCHNSNPPLSSK</sequence>